<reference evidence="2" key="1">
    <citation type="journal article" date="2021" name="Front. Microbiol.">
        <title>Comprehensive Comparative Genomics and Phenotyping of Methylobacterium Species.</title>
        <authorList>
            <person name="Alessa O."/>
            <person name="Ogura Y."/>
            <person name="Fujitani Y."/>
            <person name="Takami H."/>
            <person name="Hayashi T."/>
            <person name="Sahin N."/>
            <person name="Tani A."/>
        </authorList>
    </citation>
    <scope>NUCLEOTIDE SEQUENCE</scope>
    <source>
        <strain evidence="2">NBRC 15686</strain>
    </source>
</reference>
<evidence type="ECO:0000313" key="3">
    <source>
        <dbReference type="Proteomes" id="UP001055039"/>
    </source>
</evidence>
<accession>A0ABQ4UBA9</accession>
<organism evidence="2 3">
    <name type="scientific">Methylorubrum aminovorans</name>
    <dbReference type="NCBI Taxonomy" id="269069"/>
    <lineage>
        <taxon>Bacteria</taxon>
        <taxon>Pseudomonadati</taxon>
        <taxon>Pseudomonadota</taxon>
        <taxon>Alphaproteobacteria</taxon>
        <taxon>Hyphomicrobiales</taxon>
        <taxon>Methylobacteriaceae</taxon>
        <taxon>Methylorubrum</taxon>
    </lineage>
</organism>
<dbReference type="EMBL" id="BPRC01000001">
    <property type="protein sequence ID" value="GJE63742.1"/>
    <property type="molecule type" value="Genomic_DNA"/>
</dbReference>
<gene>
    <name evidence="2" type="ORF">LNAOJCKE_0940</name>
</gene>
<name>A0ABQ4UBA9_9HYPH</name>
<protein>
    <submittedName>
        <fullName evidence="2">Uncharacterized protein</fullName>
    </submittedName>
</protein>
<proteinExistence type="predicted"/>
<sequence>MDNPEPAYTLVEYRVRPVTRFIVTRYEEDKHGSSSEPKGEFDNEGNAYGVAYALCSYEHGKLGWPLDDTRIKYPVQLSASAPTLAEKNEATERALGLRRGLQGPKKRFT</sequence>
<comment type="caution">
    <text evidence="2">The sequence shown here is derived from an EMBL/GenBank/DDBJ whole genome shotgun (WGS) entry which is preliminary data.</text>
</comment>
<evidence type="ECO:0000313" key="2">
    <source>
        <dbReference type="EMBL" id="GJE63742.1"/>
    </source>
</evidence>
<evidence type="ECO:0000256" key="1">
    <source>
        <dbReference type="SAM" id="MobiDB-lite"/>
    </source>
</evidence>
<dbReference type="Proteomes" id="UP001055039">
    <property type="component" value="Unassembled WGS sequence"/>
</dbReference>
<reference evidence="2" key="2">
    <citation type="submission" date="2021-08" db="EMBL/GenBank/DDBJ databases">
        <authorList>
            <person name="Tani A."/>
            <person name="Ola A."/>
            <person name="Ogura Y."/>
            <person name="Katsura K."/>
            <person name="Hayashi T."/>
        </authorList>
    </citation>
    <scope>NUCLEOTIDE SEQUENCE</scope>
    <source>
        <strain evidence="2">NBRC 15686</strain>
    </source>
</reference>
<dbReference type="RefSeq" id="WP_238222747.1">
    <property type="nucleotide sequence ID" value="NZ_BAAADH010000001.1"/>
</dbReference>
<keyword evidence="3" id="KW-1185">Reference proteome</keyword>
<feature type="region of interest" description="Disordered" evidence="1">
    <location>
        <begin position="81"/>
        <end position="109"/>
    </location>
</feature>